<dbReference type="PANTHER" id="PTHR11705">
    <property type="entry name" value="PROTEASE FAMILY M14 CARBOXYPEPTIDASE A,B"/>
    <property type="match status" value="1"/>
</dbReference>
<dbReference type="GO" id="GO:0006508">
    <property type="term" value="P:proteolysis"/>
    <property type="evidence" value="ECO:0007669"/>
    <property type="project" value="UniProtKB-KW"/>
</dbReference>
<dbReference type="GO" id="GO:0005615">
    <property type="term" value="C:extracellular space"/>
    <property type="evidence" value="ECO:0007669"/>
    <property type="project" value="TreeGrafter"/>
</dbReference>
<keyword evidence="8" id="KW-0732">Signal</keyword>
<dbReference type="GO" id="GO:0004181">
    <property type="term" value="F:metallocarboxypeptidase activity"/>
    <property type="evidence" value="ECO:0007669"/>
    <property type="project" value="InterPro"/>
</dbReference>
<dbReference type="AlphaFoldDB" id="A0A4Y4DPF8"/>
<sequence length="392" mass="42746">MSLQTRKSSLTQRSLALAATAALALSAPLAVAAPAAADANSPSTNGQTNISSILSYDDVVKELKKLEKTSRFGVDAFTLEEAGTKVNKSEQGRDLYVATVGDGPEDVWLQGRIHGNEPYGSDSLLTLLKDLGTNGSPEYQLLREKFTFHIIPMYNPDGSEANIRHTILRDPVTGEPELGANNKEQRVDLNRDWTETGFVANESLAYYEYWTMVDPDFGVDVHHQGLKKQWGTDNDVTLSLGISLAPGGPTLPGIKNGEYDVLTRQMQVHVYDQLSKYGNINIDRYQVGNGQEIDIKGGVVSAMMLGLNYQGMNPEGHSNPVVFFETSGNTSEGSLGQKSRGALVRQNVLALKELLLGMADGSVQKVDADRWEEIPHQPVTGYQTDYAGIIQK</sequence>
<keyword evidence="4" id="KW-0378">Hydrolase</keyword>
<dbReference type="SUPFAM" id="SSF53187">
    <property type="entry name" value="Zn-dependent exopeptidases"/>
    <property type="match status" value="1"/>
</dbReference>
<dbReference type="Proteomes" id="UP000316612">
    <property type="component" value="Unassembled WGS sequence"/>
</dbReference>
<feature type="signal peptide" evidence="8">
    <location>
        <begin position="1"/>
        <end position="32"/>
    </location>
</feature>
<name>A0A4Y4DPF8_GLUUR</name>
<evidence type="ECO:0000256" key="1">
    <source>
        <dbReference type="ARBA" id="ARBA00001947"/>
    </source>
</evidence>
<evidence type="ECO:0000256" key="3">
    <source>
        <dbReference type="ARBA" id="ARBA00022670"/>
    </source>
</evidence>
<evidence type="ECO:0000259" key="9">
    <source>
        <dbReference type="PROSITE" id="PS52035"/>
    </source>
</evidence>
<evidence type="ECO:0000256" key="5">
    <source>
        <dbReference type="ARBA" id="ARBA00022833"/>
    </source>
</evidence>
<reference evidence="10 11" key="1">
    <citation type="submission" date="2019-06" db="EMBL/GenBank/DDBJ databases">
        <title>Whole genome shotgun sequence of Glutamicibacter uratoxydans NBRC 15515.</title>
        <authorList>
            <person name="Hosoyama A."/>
            <person name="Uohara A."/>
            <person name="Ohji S."/>
            <person name="Ichikawa N."/>
        </authorList>
    </citation>
    <scope>NUCLEOTIDE SEQUENCE [LARGE SCALE GENOMIC DNA]</scope>
    <source>
        <strain evidence="10 11">NBRC 15515</strain>
    </source>
</reference>
<dbReference type="PANTHER" id="PTHR11705:SF143">
    <property type="entry name" value="SLL0236 PROTEIN"/>
    <property type="match status" value="1"/>
</dbReference>
<dbReference type="Pfam" id="PF00246">
    <property type="entry name" value="Peptidase_M14"/>
    <property type="match status" value="1"/>
</dbReference>
<keyword evidence="5" id="KW-0862">Zinc</keyword>
<keyword evidence="11" id="KW-1185">Reference proteome</keyword>
<comment type="caution">
    <text evidence="10">The sequence shown here is derived from an EMBL/GenBank/DDBJ whole genome shotgun (WGS) entry which is preliminary data.</text>
</comment>
<evidence type="ECO:0000256" key="8">
    <source>
        <dbReference type="SAM" id="SignalP"/>
    </source>
</evidence>
<dbReference type="EMBL" id="BJNY01000004">
    <property type="protein sequence ID" value="GED05258.1"/>
    <property type="molecule type" value="Genomic_DNA"/>
</dbReference>
<organism evidence="10 11">
    <name type="scientific">Glutamicibacter uratoxydans</name>
    <name type="common">Arthrobacter uratoxydans</name>
    <dbReference type="NCBI Taxonomy" id="43667"/>
    <lineage>
        <taxon>Bacteria</taxon>
        <taxon>Bacillati</taxon>
        <taxon>Actinomycetota</taxon>
        <taxon>Actinomycetes</taxon>
        <taxon>Micrococcales</taxon>
        <taxon>Micrococcaceae</taxon>
        <taxon>Glutamicibacter</taxon>
    </lineage>
</organism>
<dbReference type="InterPro" id="IPR000834">
    <property type="entry name" value="Peptidase_M14"/>
</dbReference>
<feature type="domain" description="Peptidase M14" evidence="9">
    <location>
        <begin position="52"/>
        <end position="392"/>
    </location>
</feature>
<feature type="chain" id="PRO_5021418512" description="Peptidase M14 domain-containing protein" evidence="8">
    <location>
        <begin position="33"/>
        <end position="392"/>
    </location>
</feature>
<comment type="caution">
    <text evidence="7">Lacks conserved residue(s) required for the propagation of feature annotation.</text>
</comment>
<evidence type="ECO:0000313" key="10">
    <source>
        <dbReference type="EMBL" id="GED05258.1"/>
    </source>
</evidence>
<gene>
    <name evidence="10" type="ORF">AUR04nite_07900</name>
</gene>
<evidence type="ECO:0000256" key="6">
    <source>
        <dbReference type="ARBA" id="ARBA00023049"/>
    </source>
</evidence>
<dbReference type="Gene3D" id="3.40.630.10">
    <property type="entry name" value="Zn peptidases"/>
    <property type="match status" value="1"/>
</dbReference>
<accession>A0A4Y4DPF8</accession>
<evidence type="ECO:0000256" key="2">
    <source>
        <dbReference type="ARBA" id="ARBA00005988"/>
    </source>
</evidence>
<keyword evidence="3" id="KW-0645">Protease</keyword>
<comment type="cofactor">
    <cofactor evidence="1">
        <name>Zn(2+)</name>
        <dbReference type="ChEBI" id="CHEBI:29105"/>
    </cofactor>
</comment>
<dbReference type="GO" id="GO:0008270">
    <property type="term" value="F:zinc ion binding"/>
    <property type="evidence" value="ECO:0007669"/>
    <property type="project" value="InterPro"/>
</dbReference>
<evidence type="ECO:0000256" key="4">
    <source>
        <dbReference type="ARBA" id="ARBA00022801"/>
    </source>
</evidence>
<dbReference type="PROSITE" id="PS52035">
    <property type="entry name" value="PEPTIDASE_M14"/>
    <property type="match status" value="1"/>
</dbReference>
<dbReference type="RefSeq" id="WP_170184081.1">
    <property type="nucleotide sequence ID" value="NZ_BAAAJL010000001.1"/>
</dbReference>
<protein>
    <recommendedName>
        <fullName evidence="9">Peptidase M14 domain-containing protein</fullName>
    </recommendedName>
</protein>
<keyword evidence="6" id="KW-0482">Metalloprotease</keyword>
<comment type="similarity">
    <text evidence="2 7">Belongs to the peptidase M14 family.</text>
</comment>
<proteinExistence type="inferred from homology"/>
<evidence type="ECO:0000256" key="7">
    <source>
        <dbReference type="PROSITE-ProRule" id="PRU01379"/>
    </source>
</evidence>
<evidence type="ECO:0000313" key="11">
    <source>
        <dbReference type="Proteomes" id="UP000316612"/>
    </source>
</evidence>